<feature type="region of interest" description="Disordered" evidence="1">
    <location>
        <begin position="142"/>
        <end position="175"/>
    </location>
</feature>
<dbReference type="PANTHER" id="PTHR34438:SF1">
    <property type="entry name" value="CHROMOSOME 2 OPEN READING FRAME 81"/>
    <property type="match status" value="1"/>
</dbReference>
<name>A0AAV1MTR8_SCOSC</name>
<protein>
    <submittedName>
        <fullName evidence="2">Uncharacterized protein C2orf81 homolog</fullName>
    </submittedName>
</protein>
<dbReference type="Proteomes" id="UP001314229">
    <property type="component" value="Unassembled WGS sequence"/>
</dbReference>
<feature type="compositionally biased region" description="Polar residues" evidence="1">
    <location>
        <begin position="162"/>
        <end position="173"/>
    </location>
</feature>
<dbReference type="PANTHER" id="PTHR34438">
    <property type="entry name" value="SI:DKEY-97L20.6"/>
    <property type="match status" value="1"/>
</dbReference>
<reference evidence="2 3" key="1">
    <citation type="submission" date="2024-01" db="EMBL/GenBank/DDBJ databases">
        <authorList>
            <person name="Alioto T."/>
            <person name="Alioto T."/>
            <person name="Gomez Garrido J."/>
        </authorList>
    </citation>
    <scope>NUCLEOTIDE SEQUENCE [LARGE SCALE GENOMIC DNA]</scope>
</reference>
<sequence length="343" mass="38379">MHTLKDSFLIQILERQFLCRDEGEGAQEASKTEDSEPMPATPDVWAQGCFPVVHPTPLSKPTPQQETEIGEAPGQKEPTTKPQCNTMAQTNSSPNQSEKEIIPSKPVNDRRYRVLIPRSPPQINQKKKQQDYLPPRLVATKFLPSLSSPSEKNDMEAEGARRSQSAHNQTSGSLHRYKDCQSIPKLDHSCLPRHCIIPKYEILDNNNTKLNSKKPHGLSKLEPRYDKQQTKWTVTSSKPLTGYEGQPAKSRNEADGLLRKSFPSSHRREVMMSSGLLRLDTMDLAKGVSLLDPRGAEINPLKFKPQAPSTKLMPIRSDGSLPLFSVDQFTTGPPPQVTPLFRS</sequence>
<accession>A0AAV1MTR8</accession>
<dbReference type="Pfam" id="PF15479">
    <property type="entry name" value="DUF4639"/>
    <property type="match status" value="1"/>
</dbReference>
<feature type="region of interest" description="Disordered" evidence="1">
    <location>
        <begin position="22"/>
        <end position="101"/>
    </location>
</feature>
<dbReference type="AlphaFoldDB" id="A0AAV1MTR8"/>
<feature type="compositionally biased region" description="Basic and acidic residues" evidence="1">
    <location>
        <begin position="151"/>
        <end position="161"/>
    </location>
</feature>
<evidence type="ECO:0000256" key="1">
    <source>
        <dbReference type="SAM" id="MobiDB-lite"/>
    </source>
</evidence>
<evidence type="ECO:0000313" key="2">
    <source>
        <dbReference type="EMBL" id="CAK6950114.1"/>
    </source>
</evidence>
<comment type="caution">
    <text evidence="2">The sequence shown here is derived from an EMBL/GenBank/DDBJ whole genome shotgun (WGS) entry which is preliminary data.</text>
</comment>
<gene>
    <name evidence="2" type="ORF">FSCOSCO3_A000414</name>
</gene>
<dbReference type="EMBL" id="CAWUFR010000003">
    <property type="protein sequence ID" value="CAK6950114.1"/>
    <property type="molecule type" value="Genomic_DNA"/>
</dbReference>
<dbReference type="InterPro" id="IPR028042">
    <property type="entry name" value="DUF4639"/>
</dbReference>
<proteinExistence type="predicted"/>
<feature type="compositionally biased region" description="Polar residues" evidence="1">
    <location>
        <begin position="80"/>
        <end position="96"/>
    </location>
</feature>
<organism evidence="2 3">
    <name type="scientific">Scomber scombrus</name>
    <name type="common">Atlantic mackerel</name>
    <name type="synonym">Scomber vernalis</name>
    <dbReference type="NCBI Taxonomy" id="13677"/>
    <lineage>
        <taxon>Eukaryota</taxon>
        <taxon>Metazoa</taxon>
        <taxon>Chordata</taxon>
        <taxon>Craniata</taxon>
        <taxon>Vertebrata</taxon>
        <taxon>Euteleostomi</taxon>
        <taxon>Actinopterygii</taxon>
        <taxon>Neopterygii</taxon>
        <taxon>Teleostei</taxon>
        <taxon>Neoteleostei</taxon>
        <taxon>Acanthomorphata</taxon>
        <taxon>Pelagiaria</taxon>
        <taxon>Scombriformes</taxon>
        <taxon>Scombridae</taxon>
        <taxon>Scomber</taxon>
    </lineage>
</organism>
<evidence type="ECO:0000313" key="3">
    <source>
        <dbReference type="Proteomes" id="UP001314229"/>
    </source>
</evidence>
<keyword evidence="3" id="KW-1185">Reference proteome</keyword>